<evidence type="ECO:0000313" key="5">
    <source>
        <dbReference type="EMBL" id="ADY60009.1"/>
    </source>
</evidence>
<comment type="similarity">
    <text evidence="1">Belongs to the GSP E family.</text>
</comment>
<dbReference type="KEGG" id="pbs:Plabr_2408"/>
<dbReference type="PANTHER" id="PTHR30258:SF2">
    <property type="entry name" value="COMG OPERON PROTEIN 1"/>
    <property type="match status" value="1"/>
</dbReference>
<name>F0SN05_RUBBR</name>
<dbReference type="InterPro" id="IPR027417">
    <property type="entry name" value="P-loop_NTPase"/>
</dbReference>
<dbReference type="PANTHER" id="PTHR30258">
    <property type="entry name" value="TYPE II SECRETION SYSTEM PROTEIN GSPE-RELATED"/>
    <property type="match status" value="1"/>
</dbReference>
<evidence type="ECO:0000256" key="3">
    <source>
        <dbReference type="ARBA" id="ARBA00022840"/>
    </source>
</evidence>
<dbReference type="HOGENOM" id="CLU_013446_2_2_0"/>
<dbReference type="Gene3D" id="3.40.50.300">
    <property type="entry name" value="P-loop containing nucleotide triphosphate hydrolases"/>
    <property type="match status" value="1"/>
</dbReference>
<dbReference type="SUPFAM" id="SSF52540">
    <property type="entry name" value="P-loop containing nucleoside triphosphate hydrolases"/>
    <property type="match status" value="1"/>
</dbReference>
<keyword evidence="6" id="KW-1185">Reference proteome</keyword>
<dbReference type="OrthoDB" id="244550at2"/>
<evidence type="ECO:0000259" key="4">
    <source>
        <dbReference type="Pfam" id="PF00437"/>
    </source>
</evidence>
<dbReference type="AlphaFoldDB" id="F0SN05"/>
<dbReference type="eggNOG" id="COG2804">
    <property type="taxonomic scope" value="Bacteria"/>
</dbReference>
<keyword evidence="2" id="KW-0547">Nucleotide-binding</keyword>
<proteinExistence type="inferred from homology"/>
<evidence type="ECO:0000256" key="2">
    <source>
        <dbReference type="ARBA" id="ARBA00022741"/>
    </source>
</evidence>
<dbReference type="GO" id="GO:0005886">
    <property type="term" value="C:plasma membrane"/>
    <property type="evidence" value="ECO:0007669"/>
    <property type="project" value="TreeGrafter"/>
</dbReference>
<evidence type="ECO:0000313" key="6">
    <source>
        <dbReference type="Proteomes" id="UP000006860"/>
    </source>
</evidence>
<protein>
    <submittedName>
        <fullName evidence="5">Type II secretion system protein E</fullName>
    </submittedName>
</protein>
<dbReference type="GO" id="GO:0005524">
    <property type="term" value="F:ATP binding"/>
    <property type="evidence" value="ECO:0007669"/>
    <property type="project" value="UniProtKB-KW"/>
</dbReference>
<accession>F0SN05</accession>
<dbReference type="Pfam" id="PF00437">
    <property type="entry name" value="T2SSE"/>
    <property type="match status" value="1"/>
</dbReference>
<dbReference type="STRING" id="756272.Plabr_2408"/>
<organism evidence="5 6">
    <name type="scientific">Rubinisphaera brasiliensis (strain ATCC 49424 / DSM 5305 / JCM 21570 / IAM 15109 / NBRC 103401 / IFAM 1448)</name>
    <name type="common">Planctomyces brasiliensis</name>
    <dbReference type="NCBI Taxonomy" id="756272"/>
    <lineage>
        <taxon>Bacteria</taxon>
        <taxon>Pseudomonadati</taxon>
        <taxon>Planctomycetota</taxon>
        <taxon>Planctomycetia</taxon>
        <taxon>Planctomycetales</taxon>
        <taxon>Planctomycetaceae</taxon>
        <taxon>Rubinisphaera</taxon>
    </lineage>
</organism>
<dbReference type="EMBL" id="CP002546">
    <property type="protein sequence ID" value="ADY60009.1"/>
    <property type="molecule type" value="Genomic_DNA"/>
</dbReference>
<dbReference type="Proteomes" id="UP000006860">
    <property type="component" value="Chromosome"/>
</dbReference>
<evidence type="ECO:0000256" key="1">
    <source>
        <dbReference type="ARBA" id="ARBA00006611"/>
    </source>
</evidence>
<gene>
    <name evidence="5" type="ordered locus">Plabr_2408</name>
</gene>
<keyword evidence="3" id="KW-0067">ATP-binding</keyword>
<dbReference type="Gene3D" id="3.30.450.90">
    <property type="match status" value="1"/>
</dbReference>
<dbReference type="InterPro" id="IPR001482">
    <property type="entry name" value="T2SS/T4SS_dom"/>
</dbReference>
<sequence>MRRNQLVRKPFAAQQPLLGTVHCQANQRKRSIQSKSCPGASHVIFGFGKKSQQDDDLEEEVELVLFQGAFNGAEVDLSEHARLVEVGLLRAKELITDALERRAELLRLEPKQDRVVVQMMVDGIGYAGARLSGKEGMAVTQCLKLVAGLDVKERKKPQSGGIKAEFDDRKYLCMIDTKPLGGGAERCNVQLVDVKAAVYSPTELDYNPDVAAKIRELTHERGGVMLAAGAPGTGVTSTAFAIARGIDSYMYSIFSLIDVGHRDLKGISEFERREGEELDTALQRLIRQEADVAYIEPLASEDVVKTVLNRQEDITIVSEIAARDVASGIEKFAKLAGDPAAAAKALKGVIGQKLMRRLCEKCKQPYRPNPKLIQKVGLPENVQTLYRPFKPEEGEVVRPCKVCGGNGYKGRIAMLEMIEMTDSMKEVVAAGRPAADIKAQARKEKMLTFREDGLRLVAEGITSLEELQRVFKA</sequence>
<reference evidence="6" key="1">
    <citation type="submission" date="2011-02" db="EMBL/GenBank/DDBJ databases">
        <title>The complete genome of Planctomyces brasiliensis DSM 5305.</title>
        <authorList>
            <person name="Lucas S."/>
            <person name="Copeland A."/>
            <person name="Lapidus A."/>
            <person name="Bruce D."/>
            <person name="Goodwin L."/>
            <person name="Pitluck S."/>
            <person name="Kyrpides N."/>
            <person name="Mavromatis K."/>
            <person name="Pagani I."/>
            <person name="Ivanova N."/>
            <person name="Ovchinnikova G."/>
            <person name="Lu M."/>
            <person name="Detter J.C."/>
            <person name="Han C."/>
            <person name="Land M."/>
            <person name="Hauser L."/>
            <person name="Markowitz V."/>
            <person name="Cheng J.-F."/>
            <person name="Hugenholtz P."/>
            <person name="Woyke T."/>
            <person name="Wu D."/>
            <person name="Tindall B."/>
            <person name="Pomrenke H.G."/>
            <person name="Brambilla E."/>
            <person name="Klenk H.-P."/>
            <person name="Eisen J.A."/>
        </authorList>
    </citation>
    <scope>NUCLEOTIDE SEQUENCE [LARGE SCALE GENOMIC DNA]</scope>
    <source>
        <strain evidence="6">ATCC 49424 / DSM 5305 / JCM 21570 / NBRC 103401 / IFAM 1448</strain>
    </source>
</reference>
<dbReference type="GO" id="GO:0016887">
    <property type="term" value="F:ATP hydrolysis activity"/>
    <property type="evidence" value="ECO:0007669"/>
    <property type="project" value="TreeGrafter"/>
</dbReference>
<feature type="domain" description="Bacterial type II secretion system protein E" evidence="4">
    <location>
        <begin position="92"/>
        <end position="469"/>
    </location>
</feature>